<feature type="domain" description="NAD-dependent epimerase/dehydratase" evidence="2">
    <location>
        <begin position="3"/>
        <end position="249"/>
    </location>
</feature>
<dbReference type="InterPro" id="IPR001509">
    <property type="entry name" value="Epimerase_deHydtase"/>
</dbReference>
<dbReference type="AlphaFoldDB" id="A0A8A4Z8R8"/>
<evidence type="ECO:0000259" key="2">
    <source>
        <dbReference type="Pfam" id="PF01370"/>
    </source>
</evidence>
<dbReference type="InterPro" id="IPR036291">
    <property type="entry name" value="NAD(P)-bd_dom_sf"/>
</dbReference>
<dbReference type="GO" id="GO:0005737">
    <property type="term" value="C:cytoplasm"/>
    <property type="evidence" value="ECO:0007669"/>
    <property type="project" value="TreeGrafter"/>
</dbReference>
<keyword evidence="4" id="KW-1185">Reference proteome</keyword>
<dbReference type="Pfam" id="PF01370">
    <property type="entry name" value="Epimerase"/>
    <property type="match status" value="1"/>
</dbReference>
<dbReference type="GO" id="GO:0004029">
    <property type="term" value="F:aldehyde dehydrogenase (NAD+) activity"/>
    <property type="evidence" value="ECO:0007669"/>
    <property type="project" value="TreeGrafter"/>
</dbReference>
<accession>A0A8A4Z8R8</accession>
<dbReference type="EMBL" id="CP071868">
    <property type="protein sequence ID" value="QTE27865.1"/>
    <property type="molecule type" value="Genomic_DNA"/>
</dbReference>
<dbReference type="KEGG" id="psic:J4E96_10580"/>
<dbReference type="PANTHER" id="PTHR48079">
    <property type="entry name" value="PROTEIN YEEZ"/>
    <property type="match status" value="1"/>
</dbReference>
<reference evidence="3" key="1">
    <citation type="submission" date="2021-03" db="EMBL/GenBank/DDBJ databases">
        <title>Pengzhenrongella sicca gen. nov., sp. nov., a new member of suborder Micrococcineae isolated from High-Arctic tundra soil.</title>
        <authorList>
            <person name="Peng F."/>
        </authorList>
    </citation>
    <scope>NUCLEOTIDE SEQUENCE</scope>
    <source>
        <strain evidence="3">LRZ-2</strain>
    </source>
</reference>
<gene>
    <name evidence="3" type="ORF">J4E96_10580</name>
</gene>
<feature type="region of interest" description="Disordered" evidence="1">
    <location>
        <begin position="130"/>
        <end position="153"/>
    </location>
</feature>
<evidence type="ECO:0000256" key="1">
    <source>
        <dbReference type="SAM" id="MobiDB-lite"/>
    </source>
</evidence>
<dbReference type="PANTHER" id="PTHR48079:SF6">
    <property type="entry name" value="NAD(P)-BINDING DOMAIN-CONTAINING PROTEIN-RELATED"/>
    <property type="match status" value="1"/>
</dbReference>
<protein>
    <submittedName>
        <fullName evidence="3">NAD-dependent epimerase/dehydratase family protein</fullName>
    </submittedName>
</protein>
<name>A0A8A4Z8R8_9MICO</name>
<dbReference type="Proteomes" id="UP000663937">
    <property type="component" value="Chromosome"/>
</dbReference>
<organism evidence="3 4">
    <name type="scientific">Pengzhenrongella sicca</name>
    <dbReference type="NCBI Taxonomy" id="2819238"/>
    <lineage>
        <taxon>Bacteria</taxon>
        <taxon>Bacillati</taxon>
        <taxon>Actinomycetota</taxon>
        <taxon>Actinomycetes</taxon>
        <taxon>Micrococcales</taxon>
        <taxon>Pengzhenrongella</taxon>
    </lineage>
</organism>
<dbReference type="SUPFAM" id="SSF51735">
    <property type="entry name" value="NAD(P)-binding Rossmann-fold domains"/>
    <property type="match status" value="1"/>
</dbReference>
<dbReference type="Gene3D" id="3.40.50.720">
    <property type="entry name" value="NAD(P)-binding Rossmann-like Domain"/>
    <property type="match status" value="1"/>
</dbReference>
<dbReference type="InterPro" id="IPR051783">
    <property type="entry name" value="NAD(P)-dependent_oxidoreduct"/>
</dbReference>
<proteinExistence type="predicted"/>
<dbReference type="RefSeq" id="WP_227422083.1">
    <property type="nucleotide sequence ID" value="NZ_CP071868.1"/>
</dbReference>
<evidence type="ECO:0000313" key="4">
    <source>
        <dbReference type="Proteomes" id="UP000663937"/>
    </source>
</evidence>
<sequence length="356" mass="37336">MRVAVVGASGNVGTALLRAFAADPTITSVVGLARRPPAPEVVAARTLPAPYDAASWLRCDIAAPGPDDRAIELLARAMAGADAVVHAAWAVVPSHNRAAQRRTNVLGARRVVAAALRAGVPQLVVASSVGAYSPSPDDTPRPERWPTGGVRGSAHSADKVAVERLLDETEERHPELTIARMRSALVVQRVAGRQLTRTVLGPLLPARGLTELRVLPWPAGLRVQAVHADDLAAAYREVIVRRQRGPFNVAADDVLHAGDVAAIVAGGRHRDLPFALVRAAVSGAWHARVLPVSPGWLDLAAGVPVLDCARARELLGWRPRRTSAEAVAELVAGIAAGCGTSSPPLRPRRGVHPDAG</sequence>
<evidence type="ECO:0000313" key="3">
    <source>
        <dbReference type="EMBL" id="QTE27865.1"/>
    </source>
</evidence>